<dbReference type="AlphaFoldDB" id="T1JUU3"/>
<dbReference type="STRING" id="32264.T1JUU3"/>
<dbReference type="GO" id="GO:0006750">
    <property type="term" value="P:glutathione biosynthetic process"/>
    <property type="evidence" value="ECO:0007669"/>
    <property type="project" value="InterPro"/>
</dbReference>
<dbReference type="PANTHER" id="PTHR13295:SF4">
    <property type="entry name" value="GLUTAMATE--CYSTEINE LIGASE REGULATORY SUBUNIT"/>
    <property type="match status" value="1"/>
</dbReference>
<name>T1JUU3_TETUR</name>
<reference evidence="1" key="2">
    <citation type="submission" date="2015-06" db="UniProtKB">
        <authorList>
            <consortium name="EnsemblMetazoa"/>
        </authorList>
    </citation>
    <scope>IDENTIFICATION</scope>
</reference>
<organism evidence="1 2">
    <name type="scientific">Tetranychus urticae</name>
    <name type="common">Two-spotted spider mite</name>
    <dbReference type="NCBI Taxonomy" id="32264"/>
    <lineage>
        <taxon>Eukaryota</taxon>
        <taxon>Metazoa</taxon>
        <taxon>Ecdysozoa</taxon>
        <taxon>Arthropoda</taxon>
        <taxon>Chelicerata</taxon>
        <taxon>Arachnida</taxon>
        <taxon>Acari</taxon>
        <taxon>Acariformes</taxon>
        <taxon>Trombidiformes</taxon>
        <taxon>Prostigmata</taxon>
        <taxon>Eleutherengona</taxon>
        <taxon>Raphignathae</taxon>
        <taxon>Tetranychoidea</taxon>
        <taxon>Tetranychidae</taxon>
        <taxon>Tetranychus</taxon>
    </lineage>
</organism>
<dbReference type="PANTHER" id="PTHR13295">
    <property type="entry name" value="GLUTAMATE CYSTEINE LIGASE REGULATORY SUBUNIT"/>
    <property type="match status" value="1"/>
</dbReference>
<dbReference type="GO" id="GO:0030234">
    <property type="term" value="F:enzyme regulator activity"/>
    <property type="evidence" value="ECO:0007669"/>
    <property type="project" value="TreeGrafter"/>
</dbReference>
<protein>
    <submittedName>
        <fullName evidence="1">Uncharacterized protein</fullName>
    </submittedName>
</protein>
<dbReference type="InterPro" id="IPR032963">
    <property type="entry name" value="Gclm"/>
</dbReference>
<reference evidence="2" key="1">
    <citation type="submission" date="2011-08" db="EMBL/GenBank/DDBJ databases">
        <authorList>
            <person name="Rombauts S."/>
        </authorList>
    </citation>
    <scope>NUCLEOTIDE SEQUENCE</scope>
    <source>
        <strain evidence="2">London</strain>
    </source>
</reference>
<dbReference type="Proteomes" id="UP000015104">
    <property type="component" value="Unassembled WGS sequence"/>
</dbReference>
<sequence>MDSSTDQNHIEPSIGQIYIDSGNLLRVEEVKRQATLLPDEEVVTGLSIAVNAWRNKKINHVVKDSKLIISKFSGEDKIDPTTRENCKITIKLFIYSDICTLLEDALDFALEMLNTDYLDSLIIAIQSSDGTKLPMDKIKSIWKCTEKIGINKVKDFGMSDLDTDQL</sequence>
<proteinExistence type="predicted"/>
<dbReference type="GO" id="GO:0035226">
    <property type="term" value="F:glutamate-cysteine ligase catalytic subunit binding"/>
    <property type="evidence" value="ECO:0007669"/>
    <property type="project" value="InterPro"/>
</dbReference>
<dbReference type="EMBL" id="CAEY01000784">
    <property type="status" value="NOT_ANNOTATED_CDS"/>
    <property type="molecule type" value="Genomic_DNA"/>
</dbReference>
<evidence type="ECO:0000313" key="1">
    <source>
        <dbReference type="EnsemblMetazoa" id="tetur02g02200.1"/>
    </source>
</evidence>
<dbReference type="GO" id="GO:0017109">
    <property type="term" value="C:glutamate-cysteine ligase complex"/>
    <property type="evidence" value="ECO:0007669"/>
    <property type="project" value="TreeGrafter"/>
</dbReference>
<keyword evidence="2" id="KW-1185">Reference proteome</keyword>
<evidence type="ECO:0000313" key="2">
    <source>
        <dbReference type="Proteomes" id="UP000015104"/>
    </source>
</evidence>
<accession>T1JUU3</accession>
<dbReference type="HOGENOM" id="CLU_1604824_0_0_1"/>
<dbReference type="EnsemblMetazoa" id="tetur02g02200.1">
    <property type="protein sequence ID" value="tetur02g02200.1"/>
    <property type="gene ID" value="tetur02g02200"/>
</dbReference>